<feature type="domain" description="EF-hand" evidence="3">
    <location>
        <begin position="14"/>
        <end position="49"/>
    </location>
</feature>
<dbReference type="Pfam" id="PF13405">
    <property type="entry name" value="EF-hand_6"/>
    <property type="match status" value="1"/>
</dbReference>
<dbReference type="InterPro" id="IPR011992">
    <property type="entry name" value="EF-hand-dom_pair"/>
</dbReference>
<dbReference type="SUPFAM" id="SSF47473">
    <property type="entry name" value="EF-hand"/>
    <property type="match status" value="1"/>
</dbReference>
<gene>
    <name evidence="4" type="ORF">Taro_047685</name>
</gene>
<accession>A0A843X7Z9</accession>
<dbReference type="GO" id="GO:0005509">
    <property type="term" value="F:calcium ion binding"/>
    <property type="evidence" value="ECO:0007669"/>
    <property type="project" value="InterPro"/>
</dbReference>
<sequence>MAIKQIQTSKSAELTVEEFKEWLKRFDTDKDGRISREELRQAIRRIGGRFSAWKSSRGIREADANGDGYIDDAEIEKLVAFAQRNLGLRIVEYNY</sequence>
<keyword evidence="5" id="KW-1185">Reference proteome</keyword>
<comment type="caution">
    <text evidence="4">The sequence shown here is derived from an EMBL/GenBank/DDBJ whole genome shotgun (WGS) entry which is preliminary data.</text>
</comment>
<dbReference type="PANTHER" id="PTHR23050">
    <property type="entry name" value="CALCIUM BINDING PROTEIN"/>
    <property type="match status" value="1"/>
</dbReference>
<proteinExistence type="predicted"/>
<evidence type="ECO:0000259" key="3">
    <source>
        <dbReference type="PROSITE" id="PS50222"/>
    </source>
</evidence>
<organism evidence="4 5">
    <name type="scientific">Colocasia esculenta</name>
    <name type="common">Wild taro</name>
    <name type="synonym">Arum esculentum</name>
    <dbReference type="NCBI Taxonomy" id="4460"/>
    <lineage>
        <taxon>Eukaryota</taxon>
        <taxon>Viridiplantae</taxon>
        <taxon>Streptophyta</taxon>
        <taxon>Embryophyta</taxon>
        <taxon>Tracheophyta</taxon>
        <taxon>Spermatophyta</taxon>
        <taxon>Magnoliopsida</taxon>
        <taxon>Liliopsida</taxon>
        <taxon>Araceae</taxon>
        <taxon>Aroideae</taxon>
        <taxon>Colocasieae</taxon>
        <taxon>Colocasia</taxon>
    </lineage>
</organism>
<evidence type="ECO:0000313" key="4">
    <source>
        <dbReference type="EMBL" id="MQM14750.1"/>
    </source>
</evidence>
<keyword evidence="2" id="KW-0106">Calcium</keyword>
<dbReference type="Gene3D" id="1.10.238.10">
    <property type="entry name" value="EF-hand"/>
    <property type="match status" value="1"/>
</dbReference>
<dbReference type="PROSITE" id="PS50222">
    <property type="entry name" value="EF_HAND_2"/>
    <property type="match status" value="2"/>
</dbReference>
<feature type="domain" description="EF-hand" evidence="3">
    <location>
        <begin position="59"/>
        <end position="85"/>
    </location>
</feature>
<dbReference type="OrthoDB" id="26525at2759"/>
<name>A0A843X7Z9_COLES</name>
<dbReference type="EMBL" id="NMUH01006217">
    <property type="protein sequence ID" value="MQM14750.1"/>
    <property type="molecule type" value="Genomic_DNA"/>
</dbReference>
<reference evidence="4" key="1">
    <citation type="submission" date="2017-07" db="EMBL/GenBank/DDBJ databases">
        <title>Taro Niue Genome Assembly and Annotation.</title>
        <authorList>
            <person name="Atibalentja N."/>
            <person name="Keating K."/>
            <person name="Fields C.J."/>
        </authorList>
    </citation>
    <scope>NUCLEOTIDE SEQUENCE</scope>
    <source>
        <strain evidence="4">Niue_2</strain>
        <tissue evidence="4">Leaf</tissue>
    </source>
</reference>
<dbReference type="AlphaFoldDB" id="A0A843X7Z9"/>
<evidence type="ECO:0000313" key="5">
    <source>
        <dbReference type="Proteomes" id="UP000652761"/>
    </source>
</evidence>
<dbReference type="SMART" id="SM00054">
    <property type="entry name" value="EFh"/>
    <property type="match status" value="2"/>
</dbReference>
<evidence type="ECO:0000256" key="1">
    <source>
        <dbReference type="ARBA" id="ARBA00022737"/>
    </source>
</evidence>
<dbReference type="InterPro" id="IPR050145">
    <property type="entry name" value="Centrin_CML-like"/>
</dbReference>
<dbReference type="Proteomes" id="UP000652761">
    <property type="component" value="Unassembled WGS sequence"/>
</dbReference>
<dbReference type="CDD" id="cd00051">
    <property type="entry name" value="EFh"/>
    <property type="match status" value="1"/>
</dbReference>
<dbReference type="PROSITE" id="PS00018">
    <property type="entry name" value="EF_HAND_1"/>
    <property type="match status" value="2"/>
</dbReference>
<keyword evidence="1" id="KW-0677">Repeat</keyword>
<dbReference type="SMR" id="A0A843X7Z9"/>
<dbReference type="InterPro" id="IPR002048">
    <property type="entry name" value="EF_hand_dom"/>
</dbReference>
<protein>
    <recommendedName>
        <fullName evidence="3">EF-hand domain-containing protein</fullName>
    </recommendedName>
</protein>
<evidence type="ECO:0000256" key="2">
    <source>
        <dbReference type="ARBA" id="ARBA00022837"/>
    </source>
</evidence>
<dbReference type="InterPro" id="IPR018247">
    <property type="entry name" value="EF_Hand_1_Ca_BS"/>
</dbReference>
<dbReference type="Pfam" id="PF13202">
    <property type="entry name" value="EF-hand_5"/>
    <property type="match status" value="1"/>
</dbReference>